<gene>
    <name evidence="1" type="ORF">H6P81_006609</name>
</gene>
<accession>A0AAV7EXT0</accession>
<sequence length="186" mass="20977">MATKEPKKRRWPAIRPKKEMQIMRLKDTDLFTIPNFFTAAESKAFVDAAEAVGFIHQGSLGPARGEAYRDNDRIAIDDPSLAASMWDSGLNTVFADIKIRGKVAVGLNPNIRFYREALYGKAINQRGTIWFGTKQALGLEPLLRIWGVLICNNYRETRNTHTQSARIVTSSNMKSRGLFLEDMLAE</sequence>
<evidence type="ECO:0000313" key="2">
    <source>
        <dbReference type="Proteomes" id="UP000825729"/>
    </source>
</evidence>
<keyword evidence="2" id="KW-1185">Reference proteome</keyword>
<dbReference type="Proteomes" id="UP000825729">
    <property type="component" value="Unassembled WGS sequence"/>
</dbReference>
<protein>
    <submittedName>
        <fullName evidence="1">Uncharacterized protein</fullName>
    </submittedName>
</protein>
<name>A0AAV7EXT0_ARIFI</name>
<reference evidence="1 2" key="1">
    <citation type="submission" date="2021-07" db="EMBL/GenBank/DDBJ databases">
        <title>The Aristolochia fimbriata genome: insights into angiosperm evolution, floral development and chemical biosynthesis.</title>
        <authorList>
            <person name="Jiao Y."/>
        </authorList>
    </citation>
    <scope>NUCLEOTIDE SEQUENCE [LARGE SCALE GENOMIC DNA]</scope>
    <source>
        <strain evidence="1">IBCAS-2021</strain>
        <tissue evidence="1">Leaf</tissue>
    </source>
</reference>
<proteinExistence type="predicted"/>
<comment type="caution">
    <text evidence="1">The sequence shown here is derived from an EMBL/GenBank/DDBJ whole genome shotgun (WGS) entry which is preliminary data.</text>
</comment>
<dbReference type="AlphaFoldDB" id="A0AAV7EXT0"/>
<organism evidence="1 2">
    <name type="scientific">Aristolochia fimbriata</name>
    <name type="common">White veined hardy Dutchman's pipe vine</name>
    <dbReference type="NCBI Taxonomy" id="158543"/>
    <lineage>
        <taxon>Eukaryota</taxon>
        <taxon>Viridiplantae</taxon>
        <taxon>Streptophyta</taxon>
        <taxon>Embryophyta</taxon>
        <taxon>Tracheophyta</taxon>
        <taxon>Spermatophyta</taxon>
        <taxon>Magnoliopsida</taxon>
        <taxon>Magnoliidae</taxon>
        <taxon>Piperales</taxon>
        <taxon>Aristolochiaceae</taxon>
        <taxon>Aristolochia</taxon>
    </lineage>
</organism>
<evidence type="ECO:0000313" key="1">
    <source>
        <dbReference type="EMBL" id="KAG9453705.1"/>
    </source>
</evidence>
<dbReference type="EMBL" id="JAINDJ010000003">
    <property type="protein sequence ID" value="KAG9453705.1"/>
    <property type="molecule type" value="Genomic_DNA"/>
</dbReference>